<dbReference type="InterPro" id="IPR028883">
    <property type="entry name" value="tRNA_aden_deaminase"/>
</dbReference>
<dbReference type="STRING" id="159292.SAMN05192546_10874"/>
<feature type="domain" description="CMP/dCMP-type deaminase" evidence="9">
    <location>
        <begin position="5"/>
        <end position="116"/>
    </location>
</feature>
<evidence type="ECO:0000256" key="6">
    <source>
        <dbReference type="ARBA" id="ARBA00022833"/>
    </source>
</evidence>
<dbReference type="PROSITE" id="PS51747">
    <property type="entry name" value="CYT_DCMP_DEAMINASES_2"/>
    <property type="match status" value="1"/>
</dbReference>
<proteinExistence type="inferred from homology"/>
<dbReference type="PANTHER" id="PTHR11079:SF202">
    <property type="entry name" value="TRNA-SPECIFIC ADENOSINE DEAMINASE"/>
    <property type="match status" value="1"/>
</dbReference>
<dbReference type="InterPro" id="IPR016192">
    <property type="entry name" value="APOBEC/CMP_deaminase_Zn-bd"/>
</dbReference>
<dbReference type="FunFam" id="3.40.140.10:FF:000005">
    <property type="entry name" value="tRNA-specific adenosine deaminase"/>
    <property type="match status" value="1"/>
</dbReference>
<dbReference type="RefSeq" id="WP_093314569.1">
    <property type="nucleotide sequence ID" value="NZ_FNPV01000008.1"/>
</dbReference>
<feature type="binding site" evidence="8">
    <location>
        <position position="56"/>
    </location>
    <ligand>
        <name>Zn(2+)</name>
        <dbReference type="ChEBI" id="CHEBI:29105"/>
        <note>catalytic</note>
    </ligand>
</feature>
<evidence type="ECO:0000256" key="8">
    <source>
        <dbReference type="HAMAP-Rule" id="MF_00972"/>
    </source>
</evidence>
<reference evidence="10 11" key="1">
    <citation type="submission" date="2016-10" db="EMBL/GenBank/DDBJ databases">
        <authorList>
            <person name="de Groot N.N."/>
        </authorList>
    </citation>
    <scope>NUCLEOTIDE SEQUENCE [LARGE SCALE GENOMIC DNA]</scope>
    <source>
        <strain evidence="10 11">APO</strain>
    </source>
</reference>
<evidence type="ECO:0000259" key="9">
    <source>
        <dbReference type="PROSITE" id="PS51747"/>
    </source>
</evidence>
<sequence length="169" mass="18483">MTHQTTDEIYMQLALREAKKAAAIGEVPIGAVIVRKGVVIASAHNQRETGKDATAHAELIAIQKACQKVGGWRLTDTTLYVTIEPCPMCAGAILQSRIDKVVIGAMDPKAGAAGSLMNILQDHRFNHQVQLTTGVLEEACSEAMKAFFQELREKRRMQKETAIINQKNA</sequence>
<keyword evidence="4 8" id="KW-0479">Metal-binding</keyword>
<keyword evidence="11" id="KW-1185">Reference proteome</keyword>
<dbReference type="InterPro" id="IPR058535">
    <property type="entry name" value="MafB19-deam"/>
</dbReference>
<dbReference type="AlphaFoldDB" id="A0A1H3Q4N5"/>
<evidence type="ECO:0000256" key="3">
    <source>
        <dbReference type="ARBA" id="ARBA00022694"/>
    </source>
</evidence>
<comment type="catalytic activity">
    <reaction evidence="7 8">
        <text>adenosine(34) in tRNA + H2O + H(+) = inosine(34) in tRNA + NH4(+)</text>
        <dbReference type="Rhea" id="RHEA:43168"/>
        <dbReference type="Rhea" id="RHEA-COMP:10373"/>
        <dbReference type="Rhea" id="RHEA-COMP:10374"/>
        <dbReference type="ChEBI" id="CHEBI:15377"/>
        <dbReference type="ChEBI" id="CHEBI:15378"/>
        <dbReference type="ChEBI" id="CHEBI:28938"/>
        <dbReference type="ChEBI" id="CHEBI:74411"/>
        <dbReference type="ChEBI" id="CHEBI:82852"/>
        <dbReference type="EC" id="3.5.4.33"/>
    </reaction>
</comment>
<dbReference type="Proteomes" id="UP000199230">
    <property type="component" value="Unassembled WGS sequence"/>
</dbReference>
<dbReference type="SUPFAM" id="SSF53927">
    <property type="entry name" value="Cytidine deaminase-like"/>
    <property type="match status" value="1"/>
</dbReference>
<dbReference type="GO" id="GO:0052717">
    <property type="term" value="F:tRNA-specific adenosine-34 deaminase activity"/>
    <property type="evidence" value="ECO:0007669"/>
    <property type="project" value="UniProtKB-UniRule"/>
</dbReference>
<dbReference type="PANTHER" id="PTHR11079">
    <property type="entry name" value="CYTOSINE DEAMINASE FAMILY MEMBER"/>
    <property type="match status" value="1"/>
</dbReference>
<accession>A0A1H3Q4N5</accession>
<dbReference type="NCBIfam" id="NF008113">
    <property type="entry name" value="PRK10860.1"/>
    <property type="match status" value="1"/>
</dbReference>
<gene>
    <name evidence="8" type="primary">tadA</name>
    <name evidence="10" type="ORF">SAMN05192546_10874</name>
</gene>
<feature type="binding site" evidence="8">
    <location>
        <position position="86"/>
    </location>
    <ligand>
        <name>Zn(2+)</name>
        <dbReference type="ChEBI" id="CHEBI:29105"/>
        <note>catalytic</note>
    </ligand>
</feature>
<evidence type="ECO:0000256" key="1">
    <source>
        <dbReference type="ARBA" id="ARBA00010669"/>
    </source>
</evidence>
<dbReference type="CDD" id="cd01285">
    <property type="entry name" value="nucleoside_deaminase"/>
    <property type="match status" value="1"/>
</dbReference>
<dbReference type="InterPro" id="IPR002125">
    <property type="entry name" value="CMP_dCMP_dom"/>
</dbReference>
<dbReference type="HAMAP" id="MF_00972">
    <property type="entry name" value="tRNA_aden_deaminase"/>
    <property type="match status" value="1"/>
</dbReference>
<evidence type="ECO:0000256" key="5">
    <source>
        <dbReference type="ARBA" id="ARBA00022801"/>
    </source>
</evidence>
<dbReference type="Gene3D" id="3.40.140.10">
    <property type="entry name" value="Cytidine Deaminase, domain 2"/>
    <property type="match status" value="1"/>
</dbReference>
<dbReference type="PROSITE" id="PS00903">
    <property type="entry name" value="CYT_DCMP_DEAMINASES_1"/>
    <property type="match status" value="1"/>
</dbReference>
<dbReference type="GO" id="GO:0008270">
    <property type="term" value="F:zinc ion binding"/>
    <property type="evidence" value="ECO:0007669"/>
    <property type="project" value="UniProtKB-UniRule"/>
</dbReference>
<comment type="subunit">
    <text evidence="2 8">Homodimer.</text>
</comment>
<feature type="active site" description="Proton donor" evidence="8">
    <location>
        <position position="58"/>
    </location>
</feature>
<keyword evidence="3 8" id="KW-0819">tRNA processing</keyword>
<dbReference type="GO" id="GO:0002100">
    <property type="term" value="P:tRNA wobble adenosine to inosine editing"/>
    <property type="evidence" value="ECO:0007669"/>
    <property type="project" value="UniProtKB-UniRule"/>
</dbReference>
<keyword evidence="6 8" id="KW-0862">Zinc</keyword>
<name>A0A1H3Q4N5_9FIRM</name>
<dbReference type="InterPro" id="IPR016193">
    <property type="entry name" value="Cytidine_deaminase-like"/>
</dbReference>
<feature type="binding site" evidence="8">
    <location>
        <position position="89"/>
    </location>
    <ligand>
        <name>Zn(2+)</name>
        <dbReference type="ChEBI" id="CHEBI:29105"/>
        <note>catalytic</note>
    </ligand>
</feature>
<evidence type="ECO:0000313" key="10">
    <source>
        <dbReference type="EMBL" id="SDZ08131.1"/>
    </source>
</evidence>
<evidence type="ECO:0000313" key="11">
    <source>
        <dbReference type="Proteomes" id="UP000199230"/>
    </source>
</evidence>
<organism evidence="10 11">
    <name type="scientific">Tindallia californiensis</name>
    <dbReference type="NCBI Taxonomy" id="159292"/>
    <lineage>
        <taxon>Bacteria</taxon>
        <taxon>Bacillati</taxon>
        <taxon>Bacillota</taxon>
        <taxon>Clostridia</taxon>
        <taxon>Peptostreptococcales</taxon>
        <taxon>Tindalliaceae</taxon>
        <taxon>Tindallia</taxon>
    </lineage>
</organism>
<dbReference type="EMBL" id="FNPV01000008">
    <property type="protein sequence ID" value="SDZ08131.1"/>
    <property type="molecule type" value="Genomic_DNA"/>
</dbReference>
<evidence type="ECO:0000256" key="4">
    <source>
        <dbReference type="ARBA" id="ARBA00022723"/>
    </source>
</evidence>
<dbReference type="EC" id="3.5.4.33" evidence="8"/>
<comment type="similarity">
    <text evidence="1">Belongs to the cytidine and deoxycytidylate deaminase family. ADAT2 subfamily.</text>
</comment>
<comment type="function">
    <text evidence="8">Catalyzes the deamination of adenosine to inosine at the wobble position 34 of tRNA(Arg2).</text>
</comment>
<dbReference type="Pfam" id="PF14437">
    <property type="entry name" value="MafB19-deam"/>
    <property type="match status" value="1"/>
</dbReference>
<keyword evidence="5 8" id="KW-0378">Hydrolase</keyword>
<protein>
    <recommendedName>
        <fullName evidence="8">tRNA-specific adenosine deaminase</fullName>
        <ecNumber evidence="8">3.5.4.33</ecNumber>
    </recommendedName>
</protein>
<evidence type="ECO:0000256" key="2">
    <source>
        <dbReference type="ARBA" id="ARBA00011738"/>
    </source>
</evidence>
<dbReference type="OrthoDB" id="9802676at2"/>
<evidence type="ECO:0000256" key="7">
    <source>
        <dbReference type="ARBA" id="ARBA00048045"/>
    </source>
</evidence>
<comment type="cofactor">
    <cofactor evidence="8">
        <name>Zn(2+)</name>
        <dbReference type="ChEBI" id="CHEBI:29105"/>
    </cofactor>
    <text evidence="8">Binds 1 zinc ion per subunit.</text>
</comment>